<evidence type="ECO:0000313" key="2">
    <source>
        <dbReference type="Proteomes" id="UP000010411"/>
    </source>
</evidence>
<sequence>MNTLGAPDVYDEVTSAVTAQKASAPDERLTAPGSRWITAVLFGISMAPVF</sequence>
<organism evidence="1 2">
    <name type="scientific">Streptomyces ipomoeae 91-03</name>
    <dbReference type="NCBI Taxonomy" id="698759"/>
    <lineage>
        <taxon>Bacteria</taxon>
        <taxon>Bacillati</taxon>
        <taxon>Actinomycetota</taxon>
        <taxon>Actinomycetes</taxon>
        <taxon>Kitasatosporales</taxon>
        <taxon>Streptomycetaceae</taxon>
        <taxon>Streptomyces</taxon>
    </lineage>
</organism>
<dbReference type="AlphaFoldDB" id="L1L885"/>
<gene>
    <name evidence="1" type="ORF">STRIP9103_09098</name>
</gene>
<dbReference type="PATRIC" id="fig|698759.3.peg.443"/>
<dbReference type="Proteomes" id="UP000010411">
    <property type="component" value="Unassembled WGS sequence"/>
</dbReference>
<comment type="caution">
    <text evidence="1">The sequence shown here is derived from an EMBL/GenBank/DDBJ whole genome shotgun (WGS) entry which is preliminary data.</text>
</comment>
<proteinExistence type="predicted"/>
<reference evidence="1 2" key="1">
    <citation type="submission" date="2012-11" db="EMBL/GenBank/DDBJ databases">
        <authorList>
            <person name="Huguet-Tapia J.C."/>
            <person name="Durkin A.S."/>
            <person name="Pettis G.S."/>
            <person name="Badger J.H."/>
        </authorList>
    </citation>
    <scope>NUCLEOTIDE SEQUENCE [LARGE SCALE GENOMIC DNA]</scope>
    <source>
        <strain evidence="1 2">91-03</strain>
    </source>
</reference>
<accession>L1L885</accession>
<name>L1L885_9ACTN</name>
<evidence type="ECO:0000313" key="1">
    <source>
        <dbReference type="EMBL" id="EKX69014.1"/>
    </source>
</evidence>
<dbReference type="EMBL" id="AEJC01000040">
    <property type="protein sequence ID" value="EKX69014.1"/>
    <property type="molecule type" value="Genomic_DNA"/>
</dbReference>
<keyword evidence="2" id="KW-1185">Reference proteome</keyword>
<protein>
    <submittedName>
        <fullName evidence="1">Uncharacterized protein</fullName>
    </submittedName>
</protein>
<dbReference type="RefSeq" id="WP_009295982.1">
    <property type="nucleotide sequence ID" value="NZ_AEJC01000040.1"/>
</dbReference>